<dbReference type="OrthoDB" id="9783597at2"/>
<gene>
    <name evidence="1" type="ORF">SAMN04489757_12434</name>
</gene>
<dbReference type="InterPro" id="IPR025374">
    <property type="entry name" value="DUF4364"/>
</dbReference>
<protein>
    <recommendedName>
        <fullName evidence="3">DUF4364 domain-containing protein</fullName>
    </recommendedName>
</protein>
<evidence type="ECO:0000313" key="2">
    <source>
        <dbReference type="Proteomes" id="UP000198806"/>
    </source>
</evidence>
<dbReference type="AlphaFoldDB" id="A0A1I5H126"/>
<organism evidence="1 2">
    <name type="scientific">Anaerocolumna aminovalerica</name>
    <dbReference type="NCBI Taxonomy" id="1527"/>
    <lineage>
        <taxon>Bacteria</taxon>
        <taxon>Bacillati</taxon>
        <taxon>Bacillota</taxon>
        <taxon>Clostridia</taxon>
        <taxon>Lachnospirales</taxon>
        <taxon>Lachnospiraceae</taxon>
        <taxon>Anaerocolumna</taxon>
    </lineage>
</organism>
<dbReference type="Proteomes" id="UP000198806">
    <property type="component" value="Unassembled WGS sequence"/>
</dbReference>
<sequence>MESDAFTLYKLIILFLLDKVDFPLTNSQISNFILEKGYTNYFNVQQSISELIEAEFINMETIGHNSYYKINNEGRETLSFFDNMISSVIQEEIIEYLKENQYSLRNETSILAEYFEAKKGEYMARLRVLEKEEPIIDLSISVPTKEEASKLCNNWRTESQKIYAFVVSTLLKEDDE</sequence>
<dbReference type="InterPro" id="IPR036388">
    <property type="entry name" value="WH-like_DNA-bd_sf"/>
</dbReference>
<dbReference type="Pfam" id="PF14277">
    <property type="entry name" value="DUF4364"/>
    <property type="match status" value="1"/>
</dbReference>
<dbReference type="EMBL" id="FOWD01000024">
    <property type="protein sequence ID" value="SFO41551.1"/>
    <property type="molecule type" value="Genomic_DNA"/>
</dbReference>
<accession>A0A1I5H126</accession>
<keyword evidence="2" id="KW-1185">Reference proteome</keyword>
<dbReference type="STRING" id="1527.SAMN04489757_12434"/>
<dbReference type="RefSeq" id="WP_091687381.1">
    <property type="nucleotide sequence ID" value="NZ_BAABFM010000035.1"/>
</dbReference>
<reference evidence="1 2" key="1">
    <citation type="submission" date="2016-10" db="EMBL/GenBank/DDBJ databases">
        <authorList>
            <person name="de Groot N.N."/>
        </authorList>
    </citation>
    <scope>NUCLEOTIDE SEQUENCE [LARGE SCALE GENOMIC DNA]</scope>
    <source>
        <strain evidence="1 2">DSM 1283</strain>
    </source>
</reference>
<dbReference type="Gene3D" id="1.10.10.10">
    <property type="entry name" value="Winged helix-like DNA-binding domain superfamily/Winged helix DNA-binding domain"/>
    <property type="match status" value="1"/>
</dbReference>
<evidence type="ECO:0008006" key="3">
    <source>
        <dbReference type="Google" id="ProtNLM"/>
    </source>
</evidence>
<proteinExistence type="predicted"/>
<name>A0A1I5H126_9FIRM</name>
<evidence type="ECO:0000313" key="1">
    <source>
        <dbReference type="EMBL" id="SFO41551.1"/>
    </source>
</evidence>